<evidence type="ECO:0000256" key="1">
    <source>
        <dbReference type="ARBA" id="ARBA00005417"/>
    </source>
</evidence>
<dbReference type="EC" id="3.6.3.-" evidence="6"/>
<comment type="similarity">
    <text evidence="1">Belongs to the ABC transporter superfamily.</text>
</comment>
<dbReference type="InterPro" id="IPR003439">
    <property type="entry name" value="ABC_transporter-like_ATP-bd"/>
</dbReference>
<dbReference type="EMBL" id="CP025197">
    <property type="protein sequence ID" value="AUG56571.1"/>
    <property type="molecule type" value="Genomic_DNA"/>
</dbReference>
<dbReference type="Proteomes" id="UP000233534">
    <property type="component" value="Chromosome"/>
</dbReference>
<feature type="domain" description="ABC transporter" evidence="5">
    <location>
        <begin position="5"/>
        <end position="232"/>
    </location>
</feature>
<dbReference type="AlphaFoldDB" id="A0A2K9EJ75"/>
<keyword evidence="7" id="KW-1185">Reference proteome</keyword>
<name>A0A2K9EJ75_9FIRM</name>
<organism evidence="6 7">
    <name type="scientific">Acetivibrio saccincola</name>
    <dbReference type="NCBI Taxonomy" id="1677857"/>
    <lineage>
        <taxon>Bacteria</taxon>
        <taxon>Bacillati</taxon>
        <taxon>Bacillota</taxon>
        <taxon>Clostridia</taxon>
        <taxon>Eubacteriales</taxon>
        <taxon>Oscillospiraceae</taxon>
        <taxon>Acetivibrio</taxon>
    </lineage>
</organism>
<evidence type="ECO:0000259" key="5">
    <source>
        <dbReference type="PROSITE" id="PS50893"/>
    </source>
</evidence>
<evidence type="ECO:0000256" key="3">
    <source>
        <dbReference type="ARBA" id="ARBA00022741"/>
    </source>
</evidence>
<gene>
    <name evidence="6" type="primary">yxlF1</name>
    <name evidence="6" type="ORF">HVS_03105</name>
</gene>
<sequence>MSERIEIKNLNVSYGNKQVLFDVSLTIDRGMFGLLGRNGAGKSTLMKALVGLVPIKSGEISICGILSENKKDIRSIIGYLPQEFNMYPNMKVDEALDYLGTLSEMRSKVLRKRIEEILEIVNLKEDRNLKIKTLSGGMKRRLGIAQAILHNPKVLIVDEPTAGLDPEERIRFRNLLSNLAEDKIVILSTHIVGDIEMTCNRLSVLNNGKIIFDGTTKEIVDSAKGFTYEVKVPKSQIYDFKNRYVITAQKDFGDYVEMKLLFKGKPDDKFVPVNPTIEDGYLNLLYDIGGTK</sequence>
<evidence type="ECO:0000256" key="4">
    <source>
        <dbReference type="ARBA" id="ARBA00022840"/>
    </source>
</evidence>
<dbReference type="Gene3D" id="3.40.50.300">
    <property type="entry name" value="P-loop containing nucleotide triphosphate hydrolases"/>
    <property type="match status" value="1"/>
</dbReference>
<dbReference type="PROSITE" id="PS00211">
    <property type="entry name" value="ABC_TRANSPORTER_1"/>
    <property type="match status" value="1"/>
</dbReference>
<keyword evidence="6" id="KW-0378">Hydrolase</keyword>
<dbReference type="RefSeq" id="WP_101299087.1">
    <property type="nucleotide sequence ID" value="NZ_CP025197.1"/>
</dbReference>
<dbReference type="InterPro" id="IPR017871">
    <property type="entry name" value="ABC_transporter-like_CS"/>
</dbReference>
<evidence type="ECO:0000256" key="2">
    <source>
        <dbReference type="ARBA" id="ARBA00022448"/>
    </source>
</evidence>
<evidence type="ECO:0000313" key="6">
    <source>
        <dbReference type="EMBL" id="AUG56571.1"/>
    </source>
</evidence>
<keyword evidence="3" id="KW-0547">Nucleotide-binding</keyword>
<dbReference type="Pfam" id="PF00005">
    <property type="entry name" value="ABC_tran"/>
    <property type="match status" value="1"/>
</dbReference>
<keyword evidence="2" id="KW-0813">Transport</keyword>
<evidence type="ECO:0000313" key="7">
    <source>
        <dbReference type="Proteomes" id="UP000233534"/>
    </source>
</evidence>
<keyword evidence="4 6" id="KW-0067">ATP-binding</keyword>
<protein>
    <submittedName>
        <fullName evidence="6">Putative ABC transporter ATP-binding protein YxlF</fullName>
        <ecNumber evidence="6">3.6.3.-</ecNumber>
    </submittedName>
</protein>
<dbReference type="KEGG" id="hsc:HVS_03105"/>
<dbReference type="PANTHER" id="PTHR43335:SF2">
    <property type="entry name" value="ABC TRANSPORTER, ATP-BINDING PROTEIN"/>
    <property type="match status" value="1"/>
</dbReference>
<dbReference type="PROSITE" id="PS50893">
    <property type="entry name" value="ABC_TRANSPORTER_2"/>
    <property type="match status" value="1"/>
</dbReference>
<reference evidence="6 7" key="1">
    <citation type="submission" date="2017-12" db="EMBL/GenBank/DDBJ databases">
        <title>Complete genome sequence of Herbivorax saccincola GGR1, a novel Cellulosome-producing hydrolytic bacterium in a thermophilic biogas plant, established by Illumina and Nanopore MinION sequencing.</title>
        <authorList>
            <person name="Pechtl A."/>
            <person name="Ruckert C."/>
            <person name="Koeck D.E."/>
            <person name="Maus I."/>
            <person name="Winkler A."/>
            <person name="Kalinowski J."/>
            <person name="Puhler A."/>
            <person name="Schwarz W.W."/>
            <person name="Zverlov V.V."/>
            <person name="Schluter A."/>
            <person name="Liebl W."/>
        </authorList>
    </citation>
    <scope>NUCLEOTIDE SEQUENCE [LARGE SCALE GENOMIC DNA]</scope>
    <source>
        <strain evidence="7">SR1</strain>
    </source>
</reference>
<dbReference type="SMART" id="SM00382">
    <property type="entry name" value="AAA"/>
    <property type="match status" value="1"/>
</dbReference>
<accession>A0A2K9EJ75</accession>
<proteinExistence type="inferred from homology"/>
<dbReference type="GO" id="GO:0005524">
    <property type="term" value="F:ATP binding"/>
    <property type="evidence" value="ECO:0007669"/>
    <property type="project" value="UniProtKB-KW"/>
</dbReference>
<dbReference type="InterPro" id="IPR003593">
    <property type="entry name" value="AAA+_ATPase"/>
</dbReference>
<dbReference type="GO" id="GO:0016887">
    <property type="term" value="F:ATP hydrolysis activity"/>
    <property type="evidence" value="ECO:0007669"/>
    <property type="project" value="InterPro"/>
</dbReference>
<dbReference type="SUPFAM" id="SSF52540">
    <property type="entry name" value="P-loop containing nucleoside triphosphate hydrolases"/>
    <property type="match status" value="1"/>
</dbReference>
<dbReference type="CDD" id="cd03264">
    <property type="entry name" value="ABC_drug_resistance_like"/>
    <property type="match status" value="1"/>
</dbReference>
<dbReference type="PANTHER" id="PTHR43335">
    <property type="entry name" value="ABC TRANSPORTER, ATP-BINDING PROTEIN"/>
    <property type="match status" value="1"/>
</dbReference>
<dbReference type="InterPro" id="IPR027417">
    <property type="entry name" value="P-loop_NTPase"/>
</dbReference>